<comment type="similarity">
    <text evidence="1 6">Belongs to the peptidase S8 family.</text>
</comment>
<dbReference type="GO" id="GO:0006508">
    <property type="term" value="P:proteolysis"/>
    <property type="evidence" value="ECO:0007669"/>
    <property type="project" value="UniProtKB-KW"/>
</dbReference>
<dbReference type="PRINTS" id="PR00723">
    <property type="entry name" value="SUBTILISIN"/>
</dbReference>
<accession>A0A9P4J325</accession>
<evidence type="ECO:0000313" key="11">
    <source>
        <dbReference type="EMBL" id="KAF2153576.1"/>
    </source>
</evidence>
<evidence type="ECO:0000256" key="8">
    <source>
        <dbReference type="SAM" id="SignalP"/>
    </source>
</evidence>
<keyword evidence="2 6" id="KW-0645">Protease</keyword>
<organism evidence="11 12">
    <name type="scientific">Myriangium duriaei CBS 260.36</name>
    <dbReference type="NCBI Taxonomy" id="1168546"/>
    <lineage>
        <taxon>Eukaryota</taxon>
        <taxon>Fungi</taxon>
        <taxon>Dikarya</taxon>
        <taxon>Ascomycota</taxon>
        <taxon>Pezizomycotina</taxon>
        <taxon>Dothideomycetes</taxon>
        <taxon>Dothideomycetidae</taxon>
        <taxon>Myriangiales</taxon>
        <taxon>Myriangiaceae</taxon>
        <taxon>Myriangium</taxon>
    </lineage>
</organism>
<gene>
    <name evidence="11" type="ORF">K461DRAFT_142545</name>
</gene>
<keyword evidence="3 8" id="KW-0732">Signal</keyword>
<evidence type="ECO:0000256" key="5">
    <source>
        <dbReference type="ARBA" id="ARBA00022825"/>
    </source>
</evidence>
<feature type="active site" description="Charge relay system" evidence="6">
    <location>
        <position position="152"/>
    </location>
</feature>
<dbReference type="Proteomes" id="UP000799439">
    <property type="component" value="Unassembled WGS sequence"/>
</dbReference>
<evidence type="ECO:0000313" key="12">
    <source>
        <dbReference type="Proteomes" id="UP000799439"/>
    </source>
</evidence>
<dbReference type="AlphaFoldDB" id="A0A9P4J325"/>
<feature type="chain" id="PRO_5040446330" evidence="8">
    <location>
        <begin position="21"/>
        <end position="395"/>
    </location>
</feature>
<feature type="domain" description="Peptidase S8/S53" evidence="9">
    <location>
        <begin position="149"/>
        <end position="383"/>
    </location>
</feature>
<dbReference type="PANTHER" id="PTHR43806">
    <property type="entry name" value="PEPTIDASE S8"/>
    <property type="match status" value="1"/>
</dbReference>
<dbReference type="CDD" id="cd04077">
    <property type="entry name" value="Peptidases_S8_PCSK9_ProteinaseK_like"/>
    <property type="match status" value="1"/>
</dbReference>
<dbReference type="InterPro" id="IPR034193">
    <property type="entry name" value="PCSK9_ProteinaseK-like"/>
</dbReference>
<keyword evidence="4 6" id="KW-0378">Hydrolase</keyword>
<dbReference type="Pfam" id="PF05922">
    <property type="entry name" value="Inhibitor_I9"/>
    <property type="match status" value="1"/>
</dbReference>
<dbReference type="SUPFAM" id="SSF52743">
    <property type="entry name" value="Subtilisin-like"/>
    <property type="match status" value="1"/>
</dbReference>
<dbReference type="PROSITE" id="PS51892">
    <property type="entry name" value="SUBTILASE"/>
    <property type="match status" value="1"/>
</dbReference>
<evidence type="ECO:0000256" key="2">
    <source>
        <dbReference type="ARBA" id="ARBA00022670"/>
    </source>
</evidence>
<feature type="active site" description="Charge relay system" evidence="6">
    <location>
        <position position="184"/>
    </location>
</feature>
<evidence type="ECO:0000256" key="6">
    <source>
        <dbReference type="PROSITE-ProRule" id="PRU01240"/>
    </source>
</evidence>
<dbReference type="InterPro" id="IPR036852">
    <property type="entry name" value="Peptidase_S8/S53_dom_sf"/>
</dbReference>
<evidence type="ECO:0000259" key="9">
    <source>
        <dbReference type="Pfam" id="PF00082"/>
    </source>
</evidence>
<dbReference type="SUPFAM" id="SSF54897">
    <property type="entry name" value="Protease propeptides/inhibitors"/>
    <property type="match status" value="1"/>
</dbReference>
<dbReference type="Pfam" id="PF00082">
    <property type="entry name" value="Peptidase_S8"/>
    <property type="match status" value="1"/>
</dbReference>
<name>A0A9P4J325_9PEZI</name>
<dbReference type="InterPro" id="IPR050131">
    <property type="entry name" value="Peptidase_S8_subtilisin-like"/>
</dbReference>
<comment type="caution">
    <text evidence="11">The sequence shown here is derived from an EMBL/GenBank/DDBJ whole genome shotgun (WGS) entry which is preliminary data.</text>
</comment>
<dbReference type="InterPro" id="IPR015500">
    <property type="entry name" value="Peptidase_S8_subtilisin-rel"/>
</dbReference>
<evidence type="ECO:0000256" key="3">
    <source>
        <dbReference type="ARBA" id="ARBA00022729"/>
    </source>
</evidence>
<sequence>MYLLGIAGVSTAALLPLVTATVIPNSTNIYDLSDKWIISLKPEVNITNHMNMVEKLHTQDMYTFSGISHKYDFAGYRGYAGHFNKSLIDQMRQHEDVQVVEPDRMWTAARIVEQTTPNPGLGHISHRSPRTPRTYVFDDRATGAGTYAYIIDSGLNTRHDEFERRASSGFNGDPLNRPGDGSGHGTHAAGVIGSKSYGVAKRCRMIGVKVMHEDRTPAAIVLDGYQWAVKDIRRRGRVAKSVISISMTGPQSDAWVTAINFAFAKGITTIAAAGNDNRPADEFSPGDAKGAIVVGATDNSRTRARWSNYGPAISLFGPGVDIPSTWKGSRGATARMSGTSVAAAHVAGVVLYLKTLRKLPDSFIVKSHLLRDATTQSVGAANGSPNKFVYNGSGR</sequence>
<dbReference type="InterPro" id="IPR037045">
    <property type="entry name" value="S8pro/Inhibitor_I9_sf"/>
</dbReference>
<evidence type="ECO:0000256" key="4">
    <source>
        <dbReference type="ARBA" id="ARBA00022801"/>
    </source>
</evidence>
<keyword evidence="12" id="KW-1185">Reference proteome</keyword>
<dbReference type="InterPro" id="IPR023827">
    <property type="entry name" value="Peptidase_S8_Asp-AS"/>
</dbReference>
<feature type="region of interest" description="Disordered" evidence="7">
    <location>
        <begin position="166"/>
        <end position="190"/>
    </location>
</feature>
<protein>
    <submittedName>
        <fullName evidence="11">Subtilisin-like protein</fullName>
    </submittedName>
</protein>
<dbReference type="InterPro" id="IPR010259">
    <property type="entry name" value="S8pro/Inhibitor_I9"/>
</dbReference>
<feature type="signal peptide" evidence="8">
    <location>
        <begin position="1"/>
        <end position="20"/>
    </location>
</feature>
<evidence type="ECO:0000256" key="1">
    <source>
        <dbReference type="ARBA" id="ARBA00011073"/>
    </source>
</evidence>
<dbReference type="PROSITE" id="PS00136">
    <property type="entry name" value="SUBTILASE_ASP"/>
    <property type="match status" value="1"/>
</dbReference>
<dbReference type="PANTHER" id="PTHR43806:SF58">
    <property type="entry name" value="ALKALINE PROTEASE 1-RELATED"/>
    <property type="match status" value="1"/>
</dbReference>
<feature type="domain" description="Inhibitor I9" evidence="10">
    <location>
        <begin position="37"/>
        <end position="107"/>
    </location>
</feature>
<evidence type="ECO:0000259" key="10">
    <source>
        <dbReference type="Pfam" id="PF05922"/>
    </source>
</evidence>
<evidence type="ECO:0000256" key="7">
    <source>
        <dbReference type="SAM" id="MobiDB-lite"/>
    </source>
</evidence>
<feature type="active site" description="Charge relay system" evidence="6">
    <location>
        <position position="340"/>
    </location>
</feature>
<dbReference type="GO" id="GO:0004252">
    <property type="term" value="F:serine-type endopeptidase activity"/>
    <property type="evidence" value="ECO:0007669"/>
    <property type="project" value="UniProtKB-UniRule"/>
</dbReference>
<dbReference type="OrthoDB" id="206201at2759"/>
<dbReference type="EMBL" id="ML996085">
    <property type="protein sequence ID" value="KAF2153576.1"/>
    <property type="molecule type" value="Genomic_DNA"/>
</dbReference>
<dbReference type="GO" id="GO:0005576">
    <property type="term" value="C:extracellular region"/>
    <property type="evidence" value="ECO:0007669"/>
    <property type="project" value="UniProtKB-ARBA"/>
</dbReference>
<dbReference type="Gene3D" id="3.40.50.200">
    <property type="entry name" value="Peptidase S8/S53 domain"/>
    <property type="match status" value="1"/>
</dbReference>
<dbReference type="InterPro" id="IPR000209">
    <property type="entry name" value="Peptidase_S8/S53_dom"/>
</dbReference>
<keyword evidence="5 6" id="KW-0720">Serine protease</keyword>
<dbReference type="Gene3D" id="3.30.70.80">
    <property type="entry name" value="Peptidase S8 propeptide/proteinase inhibitor I9"/>
    <property type="match status" value="1"/>
</dbReference>
<reference evidence="11" key="1">
    <citation type="journal article" date="2020" name="Stud. Mycol.">
        <title>101 Dothideomycetes genomes: a test case for predicting lifestyles and emergence of pathogens.</title>
        <authorList>
            <person name="Haridas S."/>
            <person name="Albert R."/>
            <person name="Binder M."/>
            <person name="Bloem J."/>
            <person name="Labutti K."/>
            <person name="Salamov A."/>
            <person name="Andreopoulos B."/>
            <person name="Baker S."/>
            <person name="Barry K."/>
            <person name="Bills G."/>
            <person name="Bluhm B."/>
            <person name="Cannon C."/>
            <person name="Castanera R."/>
            <person name="Culley D."/>
            <person name="Daum C."/>
            <person name="Ezra D."/>
            <person name="Gonzalez J."/>
            <person name="Henrissat B."/>
            <person name="Kuo A."/>
            <person name="Liang C."/>
            <person name="Lipzen A."/>
            <person name="Lutzoni F."/>
            <person name="Magnuson J."/>
            <person name="Mondo S."/>
            <person name="Nolan M."/>
            <person name="Ohm R."/>
            <person name="Pangilinan J."/>
            <person name="Park H.-J."/>
            <person name="Ramirez L."/>
            <person name="Alfaro M."/>
            <person name="Sun H."/>
            <person name="Tritt A."/>
            <person name="Yoshinaga Y."/>
            <person name="Zwiers L.-H."/>
            <person name="Turgeon B."/>
            <person name="Goodwin S."/>
            <person name="Spatafora J."/>
            <person name="Crous P."/>
            <person name="Grigoriev I."/>
        </authorList>
    </citation>
    <scope>NUCLEOTIDE SEQUENCE</scope>
    <source>
        <strain evidence="11">CBS 260.36</strain>
    </source>
</reference>
<proteinExistence type="inferred from homology"/>